<protein>
    <recommendedName>
        <fullName evidence="2">RNA pseudouridylate synthase</fullName>
    </recommendedName>
    <alternativeName>
        <fullName evidence="3">RNA-uridine isomerase</fullName>
    </alternativeName>
</protein>
<dbReference type="PANTHER" id="PTHR21600">
    <property type="entry name" value="MITOCHONDRIAL RNA PSEUDOURIDINE SYNTHASE"/>
    <property type="match status" value="1"/>
</dbReference>
<dbReference type="InterPro" id="IPR006145">
    <property type="entry name" value="PsdUridine_synth_RsuA/RluA"/>
</dbReference>
<proteinExistence type="predicted"/>
<dbReference type="EMBL" id="JBGEHV010000007">
    <property type="protein sequence ID" value="MEY8038940.1"/>
    <property type="molecule type" value="Genomic_DNA"/>
</dbReference>
<evidence type="ECO:0000313" key="5">
    <source>
        <dbReference type="EMBL" id="MEY8038940.1"/>
    </source>
</evidence>
<sequence length="308" mass="34467">MRRTPRSPLPPRDGVDATRIRLPAEGPWATVLEHLVERLPMLPADRIEAMLRAGEVVGEDGPVGPAAPFVSRASVWFHRDLPTEVPVPFGLDVLHRDEDLVVVDKPHFLATTPRGGHVAQTALVRLRRELGLPDLSPAHRLDRMTAGVVLFVVRPELRGAYQGLFQDRAVRKVYEAIAPHDPAVALPRTVRSRIVKERGVHAARELPGEPNSETRVELLERRGGLARYRLLPRTGRTHQLRVHLNSLGLPIVGDELYPVIAHRAPDDFTDPLRLLARSLEFTDPVSGRPRRFDSARALEWPSEAHPIR</sequence>
<organism evidence="5 6">
    <name type="scientific">Saccharopolyspora cebuensis</name>
    <dbReference type="NCBI Taxonomy" id="418759"/>
    <lineage>
        <taxon>Bacteria</taxon>
        <taxon>Bacillati</taxon>
        <taxon>Actinomycetota</taxon>
        <taxon>Actinomycetes</taxon>
        <taxon>Pseudonocardiales</taxon>
        <taxon>Pseudonocardiaceae</taxon>
        <taxon>Saccharopolyspora</taxon>
    </lineage>
</organism>
<dbReference type="Gene3D" id="3.30.2350.10">
    <property type="entry name" value="Pseudouridine synthase"/>
    <property type="match status" value="1"/>
</dbReference>
<evidence type="ECO:0000256" key="3">
    <source>
        <dbReference type="ARBA" id="ARBA00033164"/>
    </source>
</evidence>
<dbReference type="SUPFAM" id="SSF55120">
    <property type="entry name" value="Pseudouridine synthase"/>
    <property type="match status" value="1"/>
</dbReference>
<accession>A0ABV4CCX9</accession>
<evidence type="ECO:0000256" key="2">
    <source>
        <dbReference type="ARBA" id="ARBA00031870"/>
    </source>
</evidence>
<gene>
    <name evidence="5" type="ORF">AB8O55_05995</name>
</gene>
<comment type="catalytic activity">
    <reaction evidence="1">
        <text>a uridine in RNA = a pseudouridine in RNA</text>
        <dbReference type="Rhea" id="RHEA:48348"/>
        <dbReference type="Rhea" id="RHEA-COMP:12068"/>
        <dbReference type="Rhea" id="RHEA-COMP:12069"/>
        <dbReference type="ChEBI" id="CHEBI:65314"/>
        <dbReference type="ChEBI" id="CHEBI:65315"/>
    </reaction>
</comment>
<feature type="domain" description="Pseudouridine synthase RsuA/RluA-like" evidence="4">
    <location>
        <begin position="99"/>
        <end position="245"/>
    </location>
</feature>
<dbReference type="InterPro" id="IPR050188">
    <property type="entry name" value="RluA_PseudoU_synthase"/>
</dbReference>
<keyword evidence="6" id="KW-1185">Reference proteome</keyword>
<dbReference type="InterPro" id="IPR020103">
    <property type="entry name" value="PsdUridine_synth_cat_dom_sf"/>
</dbReference>
<comment type="caution">
    <text evidence="5">The sequence shown here is derived from an EMBL/GenBank/DDBJ whole genome shotgun (WGS) entry which is preliminary data.</text>
</comment>
<evidence type="ECO:0000259" key="4">
    <source>
        <dbReference type="Pfam" id="PF00849"/>
    </source>
</evidence>
<name>A0ABV4CCX9_9PSEU</name>
<dbReference type="RefSeq" id="WP_345366475.1">
    <property type="nucleotide sequence ID" value="NZ_BAABII010000016.1"/>
</dbReference>
<dbReference type="Pfam" id="PF00849">
    <property type="entry name" value="PseudoU_synth_2"/>
    <property type="match status" value="1"/>
</dbReference>
<dbReference type="PANTHER" id="PTHR21600:SF84">
    <property type="entry name" value="PSEUDOURIDINE SYNTHASE RSUA_RLUA-LIKE DOMAIN-CONTAINING PROTEIN"/>
    <property type="match status" value="1"/>
</dbReference>
<dbReference type="Proteomes" id="UP001564626">
    <property type="component" value="Unassembled WGS sequence"/>
</dbReference>
<reference evidence="5 6" key="1">
    <citation type="submission" date="2024-08" db="EMBL/GenBank/DDBJ databases">
        <title>Genome mining of Saccharopolyspora cebuensis PGLac3 from Nigerian medicinal plant.</title>
        <authorList>
            <person name="Ezeobiora C.E."/>
            <person name="Igbokwe N.H."/>
            <person name="Amin D.H."/>
            <person name="Mendie U.E."/>
        </authorList>
    </citation>
    <scope>NUCLEOTIDE SEQUENCE [LARGE SCALE GENOMIC DNA]</scope>
    <source>
        <strain evidence="5 6">PGLac3</strain>
    </source>
</reference>
<evidence type="ECO:0000313" key="6">
    <source>
        <dbReference type="Proteomes" id="UP001564626"/>
    </source>
</evidence>
<evidence type="ECO:0000256" key="1">
    <source>
        <dbReference type="ARBA" id="ARBA00000073"/>
    </source>
</evidence>